<dbReference type="Proteomes" id="UP001500552">
    <property type="component" value="Unassembled WGS sequence"/>
</dbReference>
<keyword evidence="3" id="KW-1185">Reference proteome</keyword>
<dbReference type="InterPro" id="IPR024775">
    <property type="entry name" value="DinB-like"/>
</dbReference>
<sequence length="169" mass="19583">MRKSQQLITYTMEKEKQLREHLVKLLHGGQAFRTREEILDGITLRDAGKKVGQLPYSLWQLLEHLRIAQHDILEFSRNPQYQSPEWPDGYWPQEIAPADQEAFENTLQAIAADMNAMVQLVQNPANDLFEPFAHGSGQTLLREAMLVAEHNAYHLGEIVVLRRLLQDWE</sequence>
<evidence type="ECO:0000313" key="2">
    <source>
        <dbReference type="EMBL" id="GAA4424093.1"/>
    </source>
</evidence>
<accession>A0ABP8L982</accession>
<proteinExistence type="predicted"/>
<reference evidence="3" key="1">
    <citation type="journal article" date="2019" name="Int. J. Syst. Evol. Microbiol.">
        <title>The Global Catalogue of Microorganisms (GCM) 10K type strain sequencing project: providing services to taxonomists for standard genome sequencing and annotation.</title>
        <authorList>
            <consortium name="The Broad Institute Genomics Platform"/>
            <consortium name="The Broad Institute Genome Sequencing Center for Infectious Disease"/>
            <person name="Wu L."/>
            <person name="Ma J."/>
        </authorList>
    </citation>
    <scope>NUCLEOTIDE SEQUENCE [LARGE SCALE GENOMIC DNA]</scope>
    <source>
        <strain evidence="3">JCM 17926</strain>
    </source>
</reference>
<dbReference type="Gene3D" id="1.20.120.450">
    <property type="entry name" value="dinb family like domain"/>
    <property type="match status" value="1"/>
</dbReference>
<comment type="caution">
    <text evidence="2">The sequence shown here is derived from an EMBL/GenBank/DDBJ whole genome shotgun (WGS) entry which is preliminary data.</text>
</comment>
<feature type="domain" description="DinB-like" evidence="1">
    <location>
        <begin position="38"/>
        <end position="158"/>
    </location>
</feature>
<dbReference type="Pfam" id="PF12867">
    <property type="entry name" value="DinB_2"/>
    <property type="match status" value="1"/>
</dbReference>
<dbReference type="InterPro" id="IPR034660">
    <property type="entry name" value="DinB/YfiT-like"/>
</dbReference>
<gene>
    <name evidence="2" type="ORF">GCM10023188_03520</name>
</gene>
<protein>
    <submittedName>
        <fullName evidence="2">DinB family protein</fullName>
    </submittedName>
</protein>
<organism evidence="2 3">
    <name type="scientific">Pontibacter saemangeumensis</name>
    <dbReference type="NCBI Taxonomy" id="1084525"/>
    <lineage>
        <taxon>Bacteria</taxon>
        <taxon>Pseudomonadati</taxon>
        <taxon>Bacteroidota</taxon>
        <taxon>Cytophagia</taxon>
        <taxon>Cytophagales</taxon>
        <taxon>Hymenobacteraceae</taxon>
        <taxon>Pontibacter</taxon>
    </lineage>
</organism>
<evidence type="ECO:0000259" key="1">
    <source>
        <dbReference type="Pfam" id="PF12867"/>
    </source>
</evidence>
<name>A0ABP8L982_9BACT</name>
<evidence type="ECO:0000313" key="3">
    <source>
        <dbReference type="Proteomes" id="UP001500552"/>
    </source>
</evidence>
<dbReference type="EMBL" id="BAABHC010000002">
    <property type="protein sequence ID" value="GAA4424093.1"/>
    <property type="molecule type" value="Genomic_DNA"/>
</dbReference>
<dbReference type="SUPFAM" id="SSF109854">
    <property type="entry name" value="DinB/YfiT-like putative metalloenzymes"/>
    <property type="match status" value="1"/>
</dbReference>